<feature type="domain" description="Capsule biosynthesis GfcC-like N-terminal" evidence="2">
    <location>
        <begin position="97"/>
        <end position="190"/>
    </location>
</feature>
<evidence type="ECO:0000313" key="3">
    <source>
        <dbReference type="EMBL" id="MDD1796049.1"/>
    </source>
</evidence>
<dbReference type="InterPro" id="IPR046459">
    <property type="entry name" value="Caps_syn_GfcC_N"/>
</dbReference>
<dbReference type="Pfam" id="PF20616">
    <property type="entry name" value="Caps_syn_GfcC_N"/>
    <property type="match status" value="1"/>
</dbReference>
<dbReference type="Gene3D" id="3.10.560.10">
    <property type="entry name" value="Outer membrane lipoprotein wza domain like"/>
    <property type="match status" value="1"/>
</dbReference>
<evidence type="ECO:0000259" key="2">
    <source>
        <dbReference type="Pfam" id="PF20616"/>
    </source>
</evidence>
<feature type="domain" description="Capsule biosynthesis GfcC-like C-terminal" evidence="1">
    <location>
        <begin position="219"/>
        <end position="292"/>
    </location>
</feature>
<comment type="caution">
    <text evidence="3">The sequence shown here is derived from an EMBL/GenBank/DDBJ whole genome shotgun (WGS) entry which is preliminary data.</text>
</comment>
<name>A0ABT5R7S1_9GAMM</name>
<organism evidence="3 4">
    <name type="scientific">Enterovibrio gelatinilyticus</name>
    <dbReference type="NCBI Taxonomy" id="2899819"/>
    <lineage>
        <taxon>Bacteria</taxon>
        <taxon>Pseudomonadati</taxon>
        <taxon>Pseudomonadota</taxon>
        <taxon>Gammaproteobacteria</taxon>
        <taxon>Vibrionales</taxon>
        <taxon>Vibrionaceae</taxon>
        <taxon>Enterovibrio</taxon>
    </lineage>
</organism>
<dbReference type="RefSeq" id="WP_274166811.1">
    <property type="nucleotide sequence ID" value="NZ_JAJUBC010000040.1"/>
</dbReference>
<gene>
    <name evidence="3" type="ORF">LRP50_23290</name>
</gene>
<proteinExistence type="predicted"/>
<sequence>MPFVIRLTHSANALFPSRLLQMVLLTFSTTALLFSTVINASELASTPPKEQTQTRVTVINATKDTRHFSVTFDGSPRASQVISQGALLARQHAANIQGHNSDPIFWQGAGLFSDSDNNDVENLRTQVLEALSLLETEWRDDHAALNAVESLVAFLSESTFKQRVAIAVDEDVYLAGGRINPLLAGDLTLLLPSRPKNVWVLGAVKQTADLDFSPLKLAGDYADVADTLDMFGTSEVDVIQPDGHQETHKVAYWNEVPRNLAPGALIYVPFSGLPSELSSLNHLIPTLLQHRVM</sequence>
<dbReference type="Pfam" id="PF06251">
    <property type="entry name" value="Caps_syn_GfcC_C"/>
    <property type="match status" value="1"/>
</dbReference>
<protein>
    <submittedName>
        <fullName evidence="3">Capsule biosynthesis GfcC family protein</fullName>
    </submittedName>
</protein>
<dbReference type="InterPro" id="IPR010425">
    <property type="entry name" value="Caps_synth_GfcC-like_C"/>
</dbReference>
<accession>A0ABT5R7S1</accession>
<evidence type="ECO:0000313" key="4">
    <source>
        <dbReference type="Proteomes" id="UP001149400"/>
    </source>
</evidence>
<dbReference type="Proteomes" id="UP001149400">
    <property type="component" value="Unassembled WGS sequence"/>
</dbReference>
<dbReference type="EMBL" id="JAJUBC010000040">
    <property type="protein sequence ID" value="MDD1796049.1"/>
    <property type="molecule type" value="Genomic_DNA"/>
</dbReference>
<reference evidence="3" key="1">
    <citation type="submission" date="2021-12" db="EMBL/GenBank/DDBJ databases">
        <title>Enterovibrio ZSDZ35 sp. nov. and Enterovibrio ZSDZ42 sp. nov., isolated from coastal seawater in Qingdao.</title>
        <authorList>
            <person name="Zhang P."/>
        </authorList>
    </citation>
    <scope>NUCLEOTIDE SEQUENCE</scope>
    <source>
        <strain evidence="3">ZSDZ42</strain>
    </source>
</reference>
<evidence type="ECO:0000259" key="1">
    <source>
        <dbReference type="Pfam" id="PF06251"/>
    </source>
</evidence>
<keyword evidence="4" id="KW-1185">Reference proteome</keyword>